<dbReference type="PROSITE" id="PS51819">
    <property type="entry name" value="VOC"/>
    <property type="match status" value="1"/>
</dbReference>
<sequence length="127" mass="14369">MKIQLSTVMVQDQQKALEFYTQILGFVVKHDIPMGEYRWLTVVSPETENGPELVLEPMAFEPAKVYQKALFDAGIPANAFVVADIEAEYKRMQDLGVVFKGKPEKFGPVTLVRFEDTCGNLLQIFQP</sequence>
<dbReference type="Pfam" id="PF00903">
    <property type="entry name" value="Glyoxalase"/>
    <property type="match status" value="1"/>
</dbReference>
<organism evidence="2 3">
    <name type="scientific">Mucilaginibacter jinjuensis</name>
    <dbReference type="NCBI Taxonomy" id="1176721"/>
    <lineage>
        <taxon>Bacteria</taxon>
        <taxon>Pseudomonadati</taxon>
        <taxon>Bacteroidota</taxon>
        <taxon>Sphingobacteriia</taxon>
        <taxon>Sphingobacteriales</taxon>
        <taxon>Sphingobacteriaceae</taxon>
        <taxon>Mucilaginibacter</taxon>
    </lineage>
</organism>
<dbReference type="PANTHER" id="PTHR36437:SF2">
    <property type="entry name" value="GLYOXALASE_BLEOMYCIN RESISTANCE PROTEIN_DIOXYGENASE"/>
    <property type="match status" value="1"/>
</dbReference>
<keyword evidence="3" id="KW-1185">Reference proteome</keyword>
<evidence type="ECO:0000313" key="3">
    <source>
        <dbReference type="Proteomes" id="UP001216139"/>
    </source>
</evidence>
<evidence type="ECO:0000259" key="1">
    <source>
        <dbReference type="PROSITE" id="PS51819"/>
    </source>
</evidence>
<accession>A0ABY7T8F3</accession>
<dbReference type="RefSeq" id="WP_273630810.1">
    <property type="nucleotide sequence ID" value="NZ_CP117167.1"/>
</dbReference>
<feature type="domain" description="VOC" evidence="1">
    <location>
        <begin position="2"/>
        <end position="127"/>
    </location>
</feature>
<protein>
    <submittedName>
        <fullName evidence="2">VOC family protein</fullName>
    </submittedName>
</protein>
<gene>
    <name evidence="2" type="ORF">PQO05_01190</name>
</gene>
<dbReference type="InterPro" id="IPR037523">
    <property type="entry name" value="VOC_core"/>
</dbReference>
<proteinExistence type="predicted"/>
<dbReference type="PANTHER" id="PTHR36437">
    <property type="entry name" value="GLYOXALASE/BLEOMYCIN RESISTANCE PROTEIN/DIOXYGENASE"/>
    <property type="match status" value="1"/>
</dbReference>
<dbReference type="InterPro" id="IPR004360">
    <property type="entry name" value="Glyas_Fos-R_dOase_dom"/>
</dbReference>
<name>A0ABY7T8F3_9SPHI</name>
<reference evidence="2 3" key="1">
    <citation type="submission" date="2023-02" db="EMBL/GenBank/DDBJ databases">
        <title>Genome sequence of Mucilaginibacter jinjuensis strain KACC 16571.</title>
        <authorList>
            <person name="Kim S."/>
            <person name="Heo J."/>
            <person name="Kwon S.-W."/>
        </authorList>
    </citation>
    <scope>NUCLEOTIDE SEQUENCE [LARGE SCALE GENOMIC DNA]</scope>
    <source>
        <strain evidence="2 3">KACC 16571</strain>
    </source>
</reference>
<dbReference type="CDD" id="cd07263">
    <property type="entry name" value="VOC_like"/>
    <property type="match status" value="1"/>
</dbReference>
<dbReference type="SUPFAM" id="SSF54593">
    <property type="entry name" value="Glyoxalase/Bleomycin resistance protein/Dihydroxybiphenyl dioxygenase"/>
    <property type="match status" value="1"/>
</dbReference>
<evidence type="ECO:0000313" key="2">
    <source>
        <dbReference type="EMBL" id="WCT12544.1"/>
    </source>
</evidence>
<dbReference type="Proteomes" id="UP001216139">
    <property type="component" value="Chromosome"/>
</dbReference>
<dbReference type="EMBL" id="CP117167">
    <property type="protein sequence ID" value="WCT12544.1"/>
    <property type="molecule type" value="Genomic_DNA"/>
</dbReference>
<dbReference type="InterPro" id="IPR029068">
    <property type="entry name" value="Glyas_Bleomycin-R_OHBP_Dase"/>
</dbReference>
<dbReference type="Gene3D" id="3.10.180.10">
    <property type="entry name" value="2,3-Dihydroxybiphenyl 1,2-Dioxygenase, domain 1"/>
    <property type="match status" value="1"/>
</dbReference>